<reference evidence="2" key="1">
    <citation type="journal article" date="2023" name="Mol. Biol. Evol.">
        <title>Third-Generation Sequencing Reveals the Adaptive Role of the Epigenome in Three Deep-Sea Polychaetes.</title>
        <authorList>
            <person name="Perez M."/>
            <person name="Aroh O."/>
            <person name="Sun Y."/>
            <person name="Lan Y."/>
            <person name="Juniper S.K."/>
            <person name="Young C.R."/>
            <person name="Angers B."/>
            <person name="Qian P.Y."/>
        </authorList>
    </citation>
    <scope>NUCLEOTIDE SEQUENCE</scope>
    <source>
        <strain evidence="2">R07B-5</strain>
    </source>
</reference>
<proteinExistence type="predicted"/>
<feature type="region of interest" description="Disordered" evidence="1">
    <location>
        <begin position="145"/>
        <end position="210"/>
    </location>
</feature>
<dbReference type="AlphaFoldDB" id="A0AAD9UHN7"/>
<organism evidence="2 3">
    <name type="scientific">Ridgeia piscesae</name>
    <name type="common">Tubeworm</name>
    <dbReference type="NCBI Taxonomy" id="27915"/>
    <lineage>
        <taxon>Eukaryota</taxon>
        <taxon>Metazoa</taxon>
        <taxon>Spiralia</taxon>
        <taxon>Lophotrochozoa</taxon>
        <taxon>Annelida</taxon>
        <taxon>Polychaeta</taxon>
        <taxon>Sedentaria</taxon>
        <taxon>Canalipalpata</taxon>
        <taxon>Sabellida</taxon>
        <taxon>Siboglinidae</taxon>
        <taxon>Ridgeia</taxon>
    </lineage>
</organism>
<evidence type="ECO:0000313" key="3">
    <source>
        <dbReference type="Proteomes" id="UP001209878"/>
    </source>
</evidence>
<name>A0AAD9UHN7_RIDPI</name>
<accession>A0AAD9UHN7</accession>
<protein>
    <submittedName>
        <fullName evidence="2">Uncharacterized protein</fullName>
    </submittedName>
</protein>
<feature type="compositionally biased region" description="Basic and acidic residues" evidence="1">
    <location>
        <begin position="146"/>
        <end position="158"/>
    </location>
</feature>
<dbReference type="EMBL" id="JAODUO010000095">
    <property type="protein sequence ID" value="KAK2189864.1"/>
    <property type="molecule type" value="Genomic_DNA"/>
</dbReference>
<gene>
    <name evidence="2" type="ORF">NP493_95g04005</name>
</gene>
<keyword evidence="3" id="KW-1185">Reference proteome</keyword>
<sequence>MVLKRSKHGLNTGCTLKFGPCIGGTRYSASTQTVLTKQQLQPGPVATDGWWLDQLAVDGEIACADGVEYSVNKHQRWRLLQLLCDTVDDIRRLLELTDCAAKDICRLVVIEEQLMAGRQACVGYHDSGQSCCHVRPRHSCSTASMKESRCSTGRKPDGQRGGYGGTSHENMRRNRKLRPGHNKHFRCLQRRSVPRRRREPDGGDDWEQEGHSDWLEVIEYKINTPQPRTARLQLNYQRDRE</sequence>
<dbReference type="Proteomes" id="UP001209878">
    <property type="component" value="Unassembled WGS sequence"/>
</dbReference>
<comment type="caution">
    <text evidence="2">The sequence shown here is derived from an EMBL/GenBank/DDBJ whole genome shotgun (WGS) entry which is preliminary data.</text>
</comment>
<evidence type="ECO:0000313" key="2">
    <source>
        <dbReference type="EMBL" id="KAK2189864.1"/>
    </source>
</evidence>
<evidence type="ECO:0000256" key="1">
    <source>
        <dbReference type="SAM" id="MobiDB-lite"/>
    </source>
</evidence>
<feature type="compositionally biased region" description="Basic residues" evidence="1">
    <location>
        <begin position="173"/>
        <end position="197"/>
    </location>
</feature>